<reference evidence="2 3" key="1">
    <citation type="submission" date="2018-02" db="EMBL/GenBank/DDBJ databases">
        <title>Comparative genomes isolates from brazilian mangrove.</title>
        <authorList>
            <person name="Araujo J.E."/>
            <person name="Taketani R.G."/>
            <person name="Silva M.C.P."/>
            <person name="Loureco M.V."/>
            <person name="Andreote F.D."/>
        </authorList>
    </citation>
    <scope>NUCLEOTIDE SEQUENCE [LARGE SCALE GENOMIC DNA]</scope>
    <source>
        <strain evidence="2 3">HEX-2 MGV</strain>
    </source>
</reference>
<keyword evidence="1" id="KW-0472">Membrane</keyword>
<organism evidence="2 3">
    <name type="scientific">Blastopirellula marina</name>
    <dbReference type="NCBI Taxonomy" id="124"/>
    <lineage>
        <taxon>Bacteria</taxon>
        <taxon>Pseudomonadati</taxon>
        <taxon>Planctomycetota</taxon>
        <taxon>Planctomycetia</taxon>
        <taxon>Pirellulales</taxon>
        <taxon>Pirellulaceae</taxon>
        <taxon>Blastopirellula</taxon>
    </lineage>
</organism>
<evidence type="ECO:0000256" key="1">
    <source>
        <dbReference type="SAM" id="Phobius"/>
    </source>
</evidence>
<dbReference type="AlphaFoldDB" id="A0A2S8G477"/>
<dbReference type="RefSeq" id="WP_105350589.1">
    <property type="nucleotide sequence ID" value="NZ_PUIA01000016.1"/>
</dbReference>
<evidence type="ECO:0000313" key="2">
    <source>
        <dbReference type="EMBL" id="PQO39259.1"/>
    </source>
</evidence>
<keyword evidence="1" id="KW-0812">Transmembrane</keyword>
<accession>A0A2S8G477</accession>
<dbReference type="OrthoDB" id="289234at2"/>
<evidence type="ECO:0000313" key="3">
    <source>
        <dbReference type="Proteomes" id="UP000240009"/>
    </source>
</evidence>
<gene>
    <name evidence="2" type="ORF">C5Y96_05220</name>
</gene>
<dbReference type="EMBL" id="PUIA01000016">
    <property type="protein sequence ID" value="PQO39259.1"/>
    <property type="molecule type" value="Genomic_DNA"/>
</dbReference>
<proteinExistence type="predicted"/>
<comment type="caution">
    <text evidence="2">The sequence shown here is derived from an EMBL/GenBank/DDBJ whole genome shotgun (WGS) entry which is preliminary data.</text>
</comment>
<keyword evidence="1" id="KW-1133">Transmembrane helix</keyword>
<protein>
    <submittedName>
        <fullName evidence="2">Uncharacterized protein</fullName>
    </submittedName>
</protein>
<sequence>MSLEPGDIIVLVIAAFALVVGICLRLLSGKLDRRRVEYFVNGRGDKLLSIQWAPFGPWALGERSGVYQIRYLDKEGCEHQAYVKTSLINGVWFSEDRIIRRPSPGTLPGNTPNPESQAQ</sequence>
<dbReference type="Proteomes" id="UP000240009">
    <property type="component" value="Unassembled WGS sequence"/>
</dbReference>
<feature type="transmembrane region" description="Helical" evidence="1">
    <location>
        <begin position="6"/>
        <end position="27"/>
    </location>
</feature>
<name>A0A2S8G477_9BACT</name>